<evidence type="ECO:0000256" key="5">
    <source>
        <dbReference type="PIRSR" id="PIRSR604294-1"/>
    </source>
</evidence>
<evidence type="ECO:0000256" key="3">
    <source>
        <dbReference type="ARBA" id="ARBA00023002"/>
    </source>
</evidence>
<feature type="binding site" evidence="5">
    <location>
        <position position="311"/>
    </location>
    <ligand>
        <name>Fe cation</name>
        <dbReference type="ChEBI" id="CHEBI:24875"/>
        <note>catalytic</note>
    </ligand>
</feature>
<evidence type="ECO:0000256" key="4">
    <source>
        <dbReference type="ARBA" id="ARBA00023004"/>
    </source>
</evidence>
<feature type="binding site" evidence="5">
    <location>
        <position position="489"/>
    </location>
    <ligand>
        <name>Fe cation</name>
        <dbReference type="ChEBI" id="CHEBI:24875"/>
        <note>catalytic</note>
    </ligand>
</feature>
<dbReference type="GO" id="GO:0016121">
    <property type="term" value="P:carotene catabolic process"/>
    <property type="evidence" value="ECO:0007669"/>
    <property type="project" value="TreeGrafter"/>
</dbReference>
<evidence type="ECO:0000256" key="2">
    <source>
        <dbReference type="ARBA" id="ARBA00022723"/>
    </source>
</evidence>
<keyword evidence="3" id="KW-0560">Oxidoreductase</keyword>
<gene>
    <name evidence="7" type="ORF">HHL11_11330</name>
</gene>
<evidence type="ECO:0000256" key="6">
    <source>
        <dbReference type="SAM" id="SignalP"/>
    </source>
</evidence>
<dbReference type="RefSeq" id="WP_169418483.1">
    <property type="nucleotide sequence ID" value="NZ_JABBFX010000001.1"/>
</dbReference>
<keyword evidence="2 5" id="KW-0479">Metal-binding</keyword>
<protein>
    <submittedName>
        <fullName evidence="7">Carotenoid oxygenase</fullName>
    </submittedName>
</protein>
<dbReference type="InterPro" id="IPR004294">
    <property type="entry name" value="Carotenoid_Oase"/>
</dbReference>
<feature type="binding site" evidence="5">
    <location>
        <position position="245"/>
    </location>
    <ligand>
        <name>Fe cation</name>
        <dbReference type="ChEBI" id="CHEBI:24875"/>
        <note>catalytic</note>
    </ligand>
</feature>
<comment type="cofactor">
    <cofactor evidence="5">
        <name>Fe(2+)</name>
        <dbReference type="ChEBI" id="CHEBI:29033"/>
    </cofactor>
    <text evidence="5">Binds 1 Fe(2+) ion per subunit.</text>
</comment>
<dbReference type="GO" id="GO:0010436">
    <property type="term" value="F:carotenoid dioxygenase activity"/>
    <property type="evidence" value="ECO:0007669"/>
    <property type="project" value="TreeGrafter"/>
</dbReference>
<keyword evidence="8" id="KW-1185">Reference proteome</keyword>
<reference evidence="7 8" key="1">
    <citation type="submission" date="2020-04" db="EMBL/GenBank/DDBJ databases">
        <title>Ramlibacter sp. G-1-2-2 isolated from soil.</title>
        <authorList>
            <person name="Dahal R.H."/>
        </authorList>
    </citation>
    <scope>NUCLEOTIDE SEQUENCE [LARGE SCALE GENOMIC DNA]</scope>
    <source>
        <strain evidence="7 8">G-1-2-2</strain>
    </source>
</reference>
<dbReference type="EMBL" id="JABBFX010000001">
    <property type="protein sequence ID" value="NML44346.1"/>
    <property type="molecule type" value="Genomic_DNA"/>
</dbReference>
<name>A0A848H067_9BURK</name>
<comment type="similarity">
    <text evidence="1">Belongs to the carotenoid oxygenase family.</text>
</comment>
<dbReference type="PANTHER" id="PTHR10543:SF89">
    <property type="entry name" value="CAROTENOID 9,10(9',10')-CLEAVAGE DIOXYGENASE 1"/>
    <property type="match status" value="1"/>
</dbReference>
<feature type="binding site" evidence="5">
    <location>
        <position position="198"/>
    </location>
    <ligand>
        <name>Fe cation</name>
        <dbReference type="ChEBI" id="CHEBI:24875"/>
        <note>catalytic</note>
    </ligand>
</feature>
<dbReference type="AlphaFoldDB" id="A0A848H067"/>
<keyword evidence="6" id="KW-0732">Signal</keyword>
<dbReference type="Proteomes" id="UP000541185">
    <property type="component" value="Unassembled WGS sequence"/>
</dbReference>
<accession>A0A848H067</accession>
<sequence>MDRRNFLFAAAGTLAFGAHASEVPDAYAAAFEASRASQPWTLGYAGLQQDAAPMPLKLRGKIPSALYGAYFRNGPARHEIGGQRYHHLFDGDGMVQKYTIGPDGVSHMGRFVRTQKFLADSAAGRPVRAAFGTHPPGAEPMHSPDAINAANTSVLQHGGEFYALWEGGSATRMDPRTLDTGELKTWSPEYAGMPFSAHPKVEPDGTLWNFGVSSMAGLLSVYRIDARGALQNAVTLKVPEMSLVHDFAVTQKYLVFLLPPLVFDRARSEAGETFLDSHVWKPQLGMRVLVLDKDKLEEPQWFTLPAGFVFHIGNACEDRGVIRLDYVRSDDAWHATTGLKELMQGKAQTRTDVSVVVVQLDLASGRARQELLPHVSEFPRVDPRVVGRRYSQVLLAERVDARAGRPGFDSVLRLDVTSGKADRYRYGADVMVEEHVFVPGTRAGEAWVIGTALDLKHRSMLLSVFDARRLADGPVAQAVMDRPMPLGFHGILVPNT</sequence>
<dbReference type="GO" id="GO:0046872">
    <property type="term" value="F:metal ion binding"/>
    <property type="evidence" value="ECO:0007669"/>
    <property type="project" value="UniProtKB-KW"/>
</dbReference>
<dbReference type="PANTHER" id="PTHR10543">
    <property type="entry name" value="BETA-CAROTENE DIOXYGENASE"/>
    <property type="match status" value="1"/>
</dbReference>
<evidence type="ECO:0000313" key="8">
    <source>
        <dbReference type="Proteomes" id="UP000541185"/>
    </source>
</evidence>
<feature type="signal peptide" evidence="6">
    <location>
        <begin position="1"/>
        <end position="20"/>
    </location>
</feature>
<evidence type="ECO:0000313" key="7">
    <source>
        <dbReference type="EMBL" id="NML44346.1"/>
    </source>
</evidence>
<evidence type="ECO:0000256" key="1">
    <source>
        <dbReference type="ARBA" id="ARBA00006787"/>
    </source>
</evidence>
<keyword evidence="4 5" id="KW-0408">Iron</keyword>
<feature type="chain" id="PRO_5032772330" evidence="6">
    <location>
        <begin position="21"/>
        <end position="496"/>
    </location>
</feature>
<dbReference type="Pfam" id="PF03055">
    <property type="entry name" value="RPE65"/>
    <property type="match status" value="1"/>
</dbReference>
<organism evidence="7 8">
    <name type="scientific">Ramlibacter agri</name>
    <dbReference type="NCBI Taxonomy" id="2728837"/>
    <lineage>
        <taxon>Bacteria</taxon>
        <taxon>Pseudomonadati</taxon>
        <taxon>Pseudomonadota</taxon>
        <taxon>Betaproteobacteria</taxon>
        <taxon>Burkholderiales</taxon>
        <taxon>Comamonadaceae</taxon>
        <taxon>Ramlibacter</taxon>
    </lineage>
</organism>
<comment type="caution">
    <text evidence="7">The sequence shown here is derived from an EMBL/GenBank/DDBJ whole genome shotgun (WGS) entry which is preliminary data.</text>
</comment>
<proteinExistence type="inferred from homology"/>